<feature type="transmembrane region" description="Helical" evidence="6">
    <location>
        <begin position="64"/>
        <end position="82"/>
    </location>
</feature>
<proteinExistence type="inferred from homology"/>
<feature type="transmembrane region" description="Helical" evidence="6">
    <location>
        <begin position="94"/>
        <end position="114"/>
    </location>
</feature>
<dbReference type="PANTHER" id="PTHR30028">
    <property type="entry name" value="UPF0014 INNER MEMBRANE PROTEIN YBBM-RELATED"/>
    <property type="match status" value="1"/>
</dbReference>
<evidence type="ECO:0000256" key="1">
    <source>
        <dbReference type="ARBA" id="ARBA00004141"/>
    </source>
</evidence>
<evidence type="ECO:0000256" key="4">
    <source>
        <dbReference type="ARBA" id="ARBA00022989"/>
    </source>
</evidence>
<dbReference type="OrthoDB" id="9791807at2"/>
<protein>
    <submittedName>
        <fullName evidence="7">Putative ABC transport system permease protein</fullName>
    </submittedName>
</protein>
<keyword evidence="5 6" id="KW-0472">Membrane</keyword>
<feature type="transmembrane region" description="Helical" evidence="6">
    <location>
        <begin position="126"/>
        <end position="145"/>
    </location>
</feature>
<dbReference type="GO" id="GO:0005886">
    <property type="term" value="C:plasma membrane"/>
    <property type="evidence" value="ECO:0007669"/>
    <property type="project" value="TreeGrafter"/>
</dbReference>
<evidence type="ECO:0000256" key="3">
    <source>
        <dbReference type="ARBA" id="ARBA00022692"/>
    </source>
</evidence>
<dbReference type="Pfam" id="PF03649">
    <property type="entry name" value="UPF0014"/>
    <property type="match status" value="2"/>
</dbReference>
<sequence length="233" mass="25703">MEQVAEISLDRLMLMSLPLLAVWGLYYKLKLKHLDFSGACLRMLSQLIGIGFVLSFLFELNQPWWTLLIFAFMLSMAAWIATRPLPKRKSAFRAMAVSLLFGCVPVLFLVVGFVLPAEPWYKPNHFIPLAGMILSNAMNAVSLAADRLERELERGSADATSQAFETALIPTLNSFFAVGVVSLPGMMTGQILSGVSPLIAVRYQIVVMAMVMGASGLSVALYIWGLERARSRP</sequence>
<gene>
    <name evidence="7" type="ORF">SAMN06296036_11877</name>
</gene>
<evidence type="ECO:0000256" key="6">
    <source>
        <dbReference type="SAM" id="Phobius"/>
    </source>
</evidence>
<dbReference type="RefSeq" id="WP_132322330.1">
    <property type="nucleotide sequence ID" value="NZ_FWZT01000018.1"/>
</dbReference>
<evidence type="ECO:0000256" key="5">
    <source>
        <dbReference type="ARBA" id="ARBA00023136"/>
    </source>
</evidence>
<dbReference type="PANTHER" id="PTHR30028:SF0">
    <property type="entry name" value="PROTEIN ALUMINUM SENSITIVE 3"/>
    <property type="match status" value="1"/>
</dbReference>
<reference evidence="8" key="1">
    <citation type="submission" date="2017-04" db="EMBL/GenBank/DDBJ databases">
        <authorList>
            <person name="Varghese N."/>
            <person name="Submissions S."/>
        </authorList>
    </citation>
    <scope>NUCLEOTIDE SEQUENCE [LARGE SCALE GENOMIC DNA]</scope>
    <source>
        <strain evidence="8">RKEM611</strain>
    </source>
</reference>
<feature type="transmembrane region" description="Helical" evidence="6">
    <location>
        <begin position="166"/>
        <end position="183"/>
    </location>
</feature>
<dbReference type="InterPro" id="IPR005226">
    <property type="entry name" value="UPF0014_fam"/>
</dbReference>
<keyword evidence="8" id="KW-1185">Reference proteome</keyword>
<name>A0A1Y6CCK1_9BACT</name>
<evidence type="ECO:0000313" key="7">
    <source>
        <dbReference type="EMBL" id="SMF56962.1"/>
    </source>
</evidence>
<accession>A0A1Y6CCK1</accession>
<dbReference type="STRING" id="1513793.SAMN06296036_11877"/>
<evidence type="ECO:0000256" key="2">
    <source>
        <dbReference type="ARBA" id="ARBA00005268"/>
    </source>
</evidence>
<keyword evidence="3 6" id="KW-0812">Transmembrane</keyword>
<comment type="subcellular location">
    <subcellularLocation>
        <location evidence="1">Membrane</location>
        <topology evidence="1">Multi-pass membrane protein</topology>
    </subcellularLocation>
</comment>
<dbReference type="AlphaFoldDB" id="A0A1Y6CCK1"/>
<comment type="similarity">
    <text evidence="2">Belongs to the UPF0014 family.</text>
</comment>
<dbReference type="EMBL" id="FWZT01000018">
    <property type="protein sequence ID" value="SMF56962.1"/>
    <property type="molecule type" value="Genomic_DNA"/>
</dbReference>
<evidence type="ECO:0000313" key="8">
    <source>
        <dbReference type="Proteomes" id="UP000192907"/>
    </source>
</evidence>
<organism evidence="7 8">
    <name type="scientific">Pseudobacteriovorax antillogorgiicola</name>
    <dbReference type="NCBI Taxonomy" id="1513793"/>
    <lineage>
        <taxon>Bacteria</taxon>
        <taxon>Pseudomonadati</taxon>
        <taxon>Bdellovibrionota</taxon>
        <taxon>Oligoflexia</taxon>
        <taxon>Oligoflexales</taxon>
        <taxon>Pseudobacteriovoracaceae</taxon>
        <taxon>Pseudobacteriovorax</taxon>
    </lineage>
</organism>
<keyword evidence="4 6" id="KW-1133">Transmembrane helix</keyword>
<feature type="transmembrane region" description="Helical" evidence="6">
    <location>
        <begin position="203"/>
        <end position="224"/>
    </location>
</feature>
<dbReference type="Proteomes" id="UP000192907">
    <property type="component" value="Unassembled WGS sequence"/>
</dbReference>
<feature type="transmembrane region" description="Helical" evidence="6">
    <location>
        <begin position="12"/>
        <end position="29"/>
    </location>
</feature>